<evidence type="ECO:0000313" key="3">
    <source>
        <dbReference type="Proteomes" id="UP000324222"/>
    </source>
</evidence>
<proteinExistence type="predicted"/>
<dbReference type="AlphaFoldDB" id="A0A5B7D9N0"/>
<reference evidence="2 3" key="1">
    <citation type="submission" date="2019-05" db="EMBL/GenBank/DDBJ databases">
        <title>Another draft genome of Portunus trituberculatus and its Hox gene families provides insights of decapod evolution.</title>
        <authorList>
            <person name="Jeong J.-H."/>
            <person name="Song I."/>
            <person name="Kim S."/>
            <person name="Choi T."/>
            <person name="Kim D."/>
            <person name="Ryu S."/>
            <person name="Kim W."/>
        </authorList>
    </citation>
    <scope>NUCLEOTIDE SEQUENCE [LARGE SCALE GENOMIC DNA]</scope>
    <source>
        <tissue evidence="2">Muscle</tissue>
    </source>
</reference>
<evidence type="ECO:0000256" key="1">
    <source>
        <dbReference type="SAM" id="MobiDB-lite"/>
    </source>
</evidence>
<accession>A0A5B7D9N0</accession>
<gene>
    <name evidence="2" type="ORF">E2C01_010731</name>
</gene>
<keyword evidence="3" id="KW-1185">Reference proteome</keyword>
<protein>
    <submittedName>
        <fullName evidence="2">Uncharacterized protein</fullName>
    </submittedName>
</protein>
<organism evidence="2 3">
    <name type="scientific">Portunus trituberculatus</name>
    <name type="common">Swimming crab</name>
    <name type="synonym">Neptunus trituberculatus</name>
    <dbReference type="NCBI Taxonomy" id="210409"/>
    <lineage>
        <taxon>Eukaryota</taxon>
        <taxon>Metazoa</taxon>
        <taxon>Ecdysozoa</taxon>
        <taxon>Arthropoda</taxon>
        <taxon>Crustacea</taxon>
        <taxon>Multicrustacea</taxon>
        <taxon>Malacostraca</taxon>
        <taxon>Eumalacostraca</taxon>
        <taxon>Eucarida</taxon>
        <taxon>Decapoda</taxon>
        <taxon>Pleocyemata</taxon>
        <taxon>Brachyura</taxon>
        <taxon>Eubrachyura</taxon>
        <taxon>Portunoidea</taxon>
        <taxon>Portunidae</taxon>
        <taxon>Portuninae</taxon>
        <taxon>Portunus</taxon>
    </lineage>
</organism>
<feature type="compositionally biased region" description="Basic and acidic residues" evidence="1">
    <location>
        <begin position="235"/>
        <end position="245"/>
    </location>
</feature>
<dbReference type="EMBL" id="VSRR010000627">
    <property type="protein sequence ID" value="MPC17865.1"/>
    <property type="molecule type" value="Genomic_DNA"/>
</dbReference>
<comment type="caution">
    <text evidence="2">The sequence shown here is derived from an EMBL/GenBank/DDBJ whole genome shotgun (WGS) entry which is preliminary data.</text>
</comment>
<evidence type="ECO:0000313" key="2">
    <source>
        <dbReference type="EMBL" id="MPC17865.1"/>
    </source>
</evidence>
<sequence>MSKTKAHLLQLMKVRHKHLLLHHGGEGHICLSLLHHLAQRLSSHLKCVDTFPRHSLLCHLPHHVLDTHQNTEHLGTETLHGFGCCLGTEVGRRLCGGGRKHLKNMTGIPLVEEGEAVEMGELVCGCMAREEEAVEVTARDDWGSLLETEEKEKVMDSPSMGVMVEGSVDAEMRASSVELMEGIDDDKLIGFTSSMEAGGGMSSEDAVPVNETFGVVVVKIRGTGSEGRDDDVEEVEGKGVDLEET</sequence>
<feature type="region of interest" description="Disordered" evidence="1">
    <location>
        <begin position="224"/>
        <end position="245"/>
    </location>
</feature>
<name>A0A5B7D9N0_PORTR</name>
<dbReference type="Proteomes" id="UP000324222">
    <property type="component" value="Unassembled WGS sequence"/>
</dbReference>